<feature type="region of interest" description="Disordered" evidence="4">
    <location>
        <begin position="1"/>
        <end position="31"/>
    </location>
</feature>
<evidence type="ECO:0000256" key="3">
    <source>
        <dbReference type="ARBA" id="ARBA00022490"/>
    </source>
</evidence>
<dbReference type="RefSeq" id="XP_008469255.1">
    <property type="nucleotide sequence ID" value="XM_008471033.3"/>
</dbReference>
<dbReference type="STRING" id="121845.A0A1S3CWL7"/>
<dbReference type="GO" id="GO:0006457">
    <property type="term" value="P:protein folding"/>
    <property type="evidence" value="ECO:0007669"/>
    <property type="project" value="TreeGrafter"/>
</dbReference>
<dbReference type="GO" id="GO:0031072">
    <property type="term" value="F:heat shock protein binding"/>
    <property type="evidence" value="ECO:0007669"/>
    <property type="project" value="TreeGrafter"/>
</dbReference>
<name>A0A1S3CWL7_DIACI</name>
<evidence type="ECO:0000256" key="1">
    <source>
        <dbReference type="ARBA" id="ARBA00004496"/>
    </source>
</evidence>
<dbReference type="Gene3D" id="1.20.58.610">
    <property type="entry name" value="Cdc37, Hsp90 binding domain"/>
    <property type="match status" value="1"/>
</dbReference>
<proteinExistence type="inferred from homology"/>
<dbReference type="PANTHER" id="PTHR12800">
    <property type="entry name" value="CDC37-RELATED"/>
    <property type="match status" value="1"/>
</dbReference>
<evidence type="ECO:0000256" key="4">
    <source>
        <dbReference type="SAM" id="MobiDB-lite"/>
    </source>
</evidence>
<keyword evidence="3" id="KW-0963">Cytoplasm</keyword>
<evidence type="ECO:0000259" key="5">
    <source>
        <dbReference type="SMART" id="SM01070"/>
    </source>
</evidence>
<keyword evidence="6" id="KW-1185">Reference proteome</keyword>
<dbReference type="GO" id="GO:0050821">
    <property type="term" value="P:protein stabilization"/>
    <property type="evidence" value="ECO:0007669"/>
    <property type="project" value="TreeGrafter"/>
</dbReference>
<comment type="subcellular location">
    <subcellularLocation>
        <location evidence="1">Cytoplasm</location>
    </subcellularLocation>
</comment>
<dbReference type="AlphaFoldDB" id="A0A1S3CWL7"/>
<comment type="similarity">
    <text evidence="2">Belongs to the CDC37 family.</text>
</comment>
<sequence length="158" mass="18176">MTEKNSGKTDMEENLICDLGPSDKDKSPNELGTEMDVTLEDKIKEFGLLGDMKATEEFLLNNTDFIHESTALALLKWCTALSDDPENVESFDRVSTQCLYILYLLDLARQVDIEPIYCVTPFFARISEPEFHEMFEKEIIPFRSRLQNSSWDEVIGEH</sequence>
<organism evidence="6 7">
    <name type="scientific">Diaphorina citri</name>
    <name type="common">Asian citrus psyllid</name>
    <dbReference type="NCBI Taxonomy" id="121845"/>
    <lineage>
        <taxon>Eukaryota</taxon>
        <taxon>Metazoa</taxon>
        <taxon>Ecdysozoa</taxon>
        <taxon>Arthropoda</taxon>
        <taxon>Hexapoda</taxon>
        <taxon>Insecta</taxon>
        <taxon>Pterygota</taxon>
        <taxon>Neoptera</taxon>
        <taxon>Paraneoptera</taxon>
        <taxon>Hemiptera</taxon>
        <taxon>Sternorrhyncha</taxon>
        <taxon>Psylloidea</taxon>
        <taxon>Psyllidae</taxon>
        <taxon>Diaphorininae</taxon>
        <taxon>Diaphorina</taxon>
    </lineage>
</organism>
<protein>
    <submittedName>
        <fullName evidence="7">Hsp90 co-chaperone Cdc37-like</fullName>
    </submittedName>
</protein>
<accession>A0A1S3CWL7</accession>
<dbReference type="InterPro" id="IPR038189">
    <property type="entry name" value="Cdc37_Hsp90-bd_sf"/>
</dbReference>
<dbReference type="PaxDb" id="121845-A0A1S3CWL7"/>
<dbReference type="InterPro" id="IPR013874">
    <property type="entry name" value="Cdc37_Hsp90-bd"/>
</dbReference>
<dbReference type="SUPFAM" id="SSF101391">
    <property type="entry name" value="Hsp90 co-chaperone CDC37"/>
    <property type="match status" value="1"/>
</dbReference>
<dbReference type="InterPro" id="IPR004918">
    <property type="entry name" value="Cdc37"/>
</dbReference>
<evidence type="ECO:0000313" key="6">
    <source>
        <dbReference type="Proteomes" id="UP000079169"/>
    </source>
</evidence>
<dbReference type="Proteomes" id="UP000079169">
    <property type="component" value="Unplaced"/>
</dbReference>
<dbReference type="KEGG" id="dci:103506637"/>
<gene>
    <name evidence="7" type="primary">LOC103506637</name>
</gene>
<feature type="compositionally biased region" description="Basic and acidic residues" evidence="4">
    <location>
        <begin position="1"/>
        <end position="11"/>
    </location>
</feature>
<dbReference type="GeneID" id="103506637"/>
<evidence type="ECO:0000313" key="7">
    <source>
        <dbReference type="RefSeq" id="XP_008469255.1"/>
    </source>
</evidence>
<dbReference type="PANTHER" id="PTHR12800:SF4">
    <property type="entry name" value="HSP90 CO-CHAPERONE CDC37"/>
    <property type="match status" value="1"/>
</dbReference>
<dbReference type="GO" id="GO:0051087">
    <property type="term" value="F:protein-folding chaperone binding"/>
    <property type="evidence" value="ECO:0007669"/>
    <property type="project" value="TreeGrafter"/>
</dbReference>
<evidence type="ECO:0000256" key="2">
    <source>
        <dbReference type="ARBA" id="ARBA00006222"/>
    </source>
</evidence>
<reference evidence="7" key="1">
    <citation type="submission" date="2025-08" db="UniProtKB">
        <authorList>
            <consortium name="RefSeq"/>
        </authorList>
    </citation>
    <scope>IDENTIFICATION</scope>
</reference>
<feature type="domain" description="Cdc37 Hsp90 binding" evidence="5">
    <location>
        <begin position="5"/>
        <end position="157"/>
    </location>
</feature>
<dbReference type="GO" id="GO:0005737">
    <property type="term" value="C:cytoplasm"/>
    <property type="evidence" value="ECO:0007669"/>
    <property type="project" value="UniProtKB-SubCell"/>
</dbReference>
<dbReference type="SMART" id="SM01070">
    <property type="entry name" value="CDC37_M"/>
    <property type="match status" value="1"/>
</dbReference>
<dbReference type="GO" id="GO:0051082">
    <property type="term" value="F:unfolded protein binding"/>
    <property type="evidence" value="ECO:0007669"/>
    <property type="project" value="TreeGrafter"/>
</dbReference>